<keyword evidence="2" id="KW-1133">Transmembrane helix</keyword>
<feature type="transmembrane region" description="Helical" evidence="2">
    <location>
        <begin position="21"/>
        <end position="39"/>
    </location>
</feature>
<keyword evidence="2" id="KW-0812">Transmembrane</keyword>
<evidence type="ECO:0000313" key="4">
    <source>
        <dbReference type="Proteomes" id="UP000030748"/>
    </source>
</evidence>
<gene>
    <name evidence="3" type="ORF">MIMGU_mgv1a016716mg</name>
</gene>
<organism evidence="3 4">
    <name type="scientific">Erythranthe guttata</name>
    <name type="common">Yellow monkey flower</name>
    <name type="synonym">Mimulus guttatus</name>
    <dbReference type="NCBI Taxonomy" id="4155"/>
    <lineage>
        <taxon>Eukaryota</taxon>
        <taxon>Viridiplantae</taxon>
        <taxon>Streptophyta</taxon>
        <taxon>Embryophyta</taxon>
        <taxon>Tracheophyta</taxon>
        <taxon>Spermatophyta</taxon>
        <taxon>Magnoliopsida</taxon>
        <taxon>eudicotyledons</taxon>
        <taxon>Gunneridae</taxon>
        <taxon>Pentapetalae</taxon>
        <taxon>asterids</taxon>
        <taxon>lamiids</taxon>
        <taxon>Lamiales</taxon>
        <taxon>Phrymaceae</taxon>
        <taxon>Erythranthe</taxon>
    </lineage>
</organism>
<keyword evidence="4" id="KW-1185">Reference proteome</keyword>
<dbReference type="PANTHER" id="PTHR34467">
    <property type="entry name" value="TRANSMEMBRANE PROTEIN"/>
    <property type="match status" value="1"/>
</dbReference>
<sequence length="110" mass="12597">MTSKNRIETLVVNRQMYSWPLVFISYLMLCKVYVYKSWFVTTAGFMYYLLLIFTIIFKTNSLSFYGEVRAKTRKLMGFVQVLDYDYAGPNPKHDPRGKRGGGGGGGSKNP</sequence>
<proteinExistence type="predicted"/>
<dbReference type="AlphaFoldDB" id="A0A022QC99"/>
<dbReference type="PANTHER" id="PTHR34467:SF1">
    <property type="entry name" value="OS05G0542300 PROTEIN"/>
    <property type="match status" value="1"/>
</dbReference>
<dbReference type="EMBL" id="KI632098">
    <property type="protein sequence ID" value="EYU25249.1"/>
    <property type="molecule type" value="Genomic_DNA"/>
</dbReference>
<accession>A0A022QC99</accession>
<feature type="transmembrane region" description="Helical" evidence="2">
    <location>
        <begin position="45"/>
        <end position="66"/>
    </location>
</feature>
<feature type="region of interest" description="Disordered" evidence="1">
    <location>
        <begin position="87"/>
        <end position="110"/>
    </location>
</feature>
<evidence type="ECO:0000256" key="1">
    <source>
        <dbReference type="SAM" id="MobiDB-lite"/>
    </source>
</evidence>
<dbReference type="Proteomes" id="UP000030748">
    <property type="component" value="Unassembled WGS sequence"/>
</dbReference>
<name>A0A022QC99_ERYGU</name>
<evidence type="ECO:0000313" key="3">
    <source>
        <dbReference type="EMBL" id="EYU25249.1"/>
    </source>
</evidence>
<feature type="compositionally biased region" description="Gly residues" evidence="1">
    <location>
        <begin position="100"/>
        <end position="110"/>
    </location>
</feature>
<protein>
    <submittedName>
        <fullName evidence="3">Uncharacterized protein</fullName>
    </submittedName>
</protein>
<evidence type="ECO:0000256" key="2">
    <source>
        <dbReference type="SAM" id="Phobius"/>
    </source>
</evidence>
<keyword evidence="2" id="KW-0472">Membrane</keyword>
<reference evidence="3 4" key="1">
    <citation type="journal article" date="2013" name="Proc. Natl. Acad. Sci. U.S.A.">
        <title>Fine-scale variation in meiotic recombination in Mimulus inferred from population shotgun sequencing.</title>
        <authorList>
            <person name="Hellsten U."/>
            <person name="Wright K.M."/>
            <person name="Jenkins J."/>
            <person name="Shu S."/>
            <person name="Yuan Y."/>
            <person name="Wessler S.R."/>
            <person name="Schmutz J."/>
            <person name="Willis J.H."/>
            <person name="Rokhsar D.S."/>
        </authorList>
    </citation>
    <scope>NUCLEOTIDE SEQUENCE [LARGE SCALE GENOMIC DNA]</scope>
    <source>
        <strain evidence="4">cv. DUN x IM62</strain>
    </source>
</reference>